<dbReference type="Proteomes" id="UP000198844">
    <property type="component" value="Unassembled WGS sequence"/>
</dbReference>
<organism evidence="1 2">
    <name type="scientific">Paraburkholderia aspalathi</name>
    <dbReference type="NCBI Taxonomy" id="1324617"/>
    <lineage>
        <taxon>Bacteria</taxon>
        <taxon>Pseudomonadati</taxon>
        <taxon>Pseudomonadota</taxon>
        <taxon>Betaproteobacteria</taxon>
        <taxon>Burkholderiales</taxon>
        <taxon>Burkholderiaceae</taxon>
        <taxon>Paraburkholderia</taxon>
    </lineage>
</organism>
<dbReference type="Pfam" id="PF14022">
    <property type="entry name" value="DUF4238"/>
    <property type="match status" value="1"/>
</dbReference>
<evidence type="ECO:0000313" key="2">
    <source>
        <dbReference type="Proteomes" id="UP000198844"/>
    </source>
</evidence>
<dbReference type="EMBL" id="FPBH01000015">
    <property type="protein sequence ID" value="SFU20999.1"/>
    <property type="molecule type" value="Genomic_DNA"/>
</dbReference>
<reference evidence="1 2" key="1">
    <citation type="submission" date="2016-10" db="EMBL/GenBank/DDBJ databases">
        <authorList>
            <person name="de Groot N.N."/>
        </authorList>
    </citation>
    <scope>NUCLEOTIDE SEQUENCE [LARGE SCALE GENOMIC DNA]</scope>
    <source>
        <strain evidence="1 2">LMG 27731</strain>
    </source>
</reference>
<protein>
    <submittedName>
        <fullName evidence="1">Uncharacterized protein</fullName>
    </submittedName>
</protein>
<sequence>MQQDWAYTIFDQYWTPSDDLENALSVQEGYAAPVFERLCTPGAFATKIEREGLCSFLALQSCRHPDVMGRGHRRGRELGEFFANVHAYGTAADFAVELADFGLGSSEADAIYQVLKAVAPQQLRIELNELLSLSPQDPQLPQQEALLAQPQIATAIDAMTLTLLDAPAGEQFVLGDTPMPQSDLSHGFIVPLSKSVALKAVPSSSSQASIGRRTATVAEVTEANREQWNCAMYVVIGADKAVLQAL</sequence>
<dbReference type="InterPro" id="IPR025332">
    <property type="entry name" value="DUF4238"/>
</dbReference>
<evidence type="ECO:0000313" key="1">
    <source>
        <dbReference type="EMBL" id="SFU20999.1"/>
    </source>
</evidence>
<dbReference type="AlphaFoldDB" id="A0A1I7EAR0"/>
<accession>A0A1I7EAR0</accession>
<gene>
    <name evidence="1" type="ORF">SAMN05192563_1015162</name>
</gene>
<proteinExistence type="predicted"/>
<name>A0A1I7EAR0_9BURK</name>